<dbReference type="GO" id="GO:0006401">
    <property type="term" value="P:RNA catabolic process"/>
    <property type="evidence" value="ECO:0007669"/>
    <property type="project" value="InterPro"/>
</dbReference>
<feature type="compositionally biased region" description="Basic and acidic residues" evidence="4">
    <location>
        <begin position="27"/>
        <end position="36"/>
    </location>
</feature>
<dbReference type="Gene3D" id="1.25.40.10">
    <property type="entry name" value="Tetratricopeptide repeat domain"/>
    <property type="match status" value="5"/>
</dbReference>
<evidence type="ECO:0000313" key="5">
    <source>
        <dbReference type="EMBL" id="KAJ5475486.1"/>
    </source>
</evidence>
<reference evidence="5" key="2">
    <citation type="journal article" date="2023" name="IMA Fungus">
        <title>Comparative genomic study of the Penicillium genus elucidates a diverse pangenome and 15 lateral gene transfer events.</title>
        <authorList>
            <person name="Petersen C."/>
            <person name="Sorensen T."/>
            <person name="Nielsen M.R."/>
            <person name="Sondergaard T.E."/>
            <person name="Sorensen J.L."/>
            <person name="Fitzpatrick D.A."/>
            <person name="Frisvad J.C."/>
            <person name="Nielsen K.L."/>
        </authorList>
    </citation>
    <scope>NUCLEOTIDE SEQUENCE</scope>
    <source>
        <strain evidence="5">IBT 30728</strain>
    </source>
</reference>
<name>A0A9W9WUC6_9EURO</name>
<sequence>MLRIGFRLVGSAQPYRTNDQYQSLAGREEGRLEPRAANRSNHQISATSRTSPLLPDKARPGIMSSKAALKAVRTALDAKDYVGAAEKARAIVQGDPQNYHANVFLGLANDRLNNFEASEAAYLAATRIKDSDRTAWQGLINLYEKQGGSKLDAYHHAVLKLGIIFADSNEKERCQDVVDKYIKLARKQNDKAQYRKALELQLPNSPLYSFLEGRLAHPSLTYLRMIEITESLEKEYINREIGERRTRLGATKENVTLEVKRDAFRKSQLEDLYRGIIDWTNDDAIRRQYEEKLLTRAYEELEFLGAGKKPAKRKEVLRAAQDMVIIKHPFELAWNIVLEWKDIESYSEWDLGVLREYIEFFPDTGLAKVLKGFLASELSPFPQEETDNGKPLDKSDSRKDAESSETVDSFDAGEANHAGFADTLILMTEGLEAAPSSTIAHRIMADLYLFLEEYESAVNVARKGLRNVANFVKLTGWKSQNTMDALNIILANALISYQSPRHHPEARSIFEQILQQKPTSTVCLLGIGLVLKVDQDYQNAADFLSRALERDPSNVKIRGELFWCKALSGDLETSLDGLQSALDHLNEQQPRNKSFKSELLYRIGYCQWQLDSSIAARKDRNGAYASFLASIKANMNFAPAYTSLGFYYADYKKDKPRARRCFHKAFELSAAETEAAERLARGFADQKEWDLVEAVAQRVVDSGYAKPAPGSKRMGYSWPYAALGTVQINRQQYAKSIVSFQAALRISPEDYHSWVGLAESYHHSGRYIAATKAFEHAQELESTLSKDDQEHIWFARYMMANVKRELGMYDDAIASYESVLSARPNDIGVSIALLQTLTESSWRSLDSGLFNDAAELACKSIEVAGSLVTVDSNIFNLWKSVGDACSYMTFIKKKIGKLSSVDCKSLLESNLDPTAFDVMKDIDGVGQDWLANQNDEDQSPDSCAFMAILAYKRSLSVSKQDPHAQAVAWYNLGWAEHRAYRTVQREHGTKSKKPRKFLRASMQCFKRAIELEAGNSEFWNSLAVVTTAMSPKVAQHAFVRSLHLNDRSAQVWTNLGALYLLHNDIQLANGAFTRAQSTDPDYAQAWVGQGLLALLYGDAAEARGLFEHAFDIATSSAMLPKRQYTLTLFDHLLGDSSASNEVSQLIQPFFALQQLCSQDPSDLPFMHLSALLAERMGEMADAESNLEVVCSAMEADFESTESPSSLLKFAQASADIARVLLANQRYEDAAEKAENALTLSGEDDAESFDTDVCRKLRLSAHLTAGLAFYFLKSMDQAIDMFGQALQEADNDPDVVCLLAQVLWAKGGEEERSLARQQLFDCVESNPEHVGAVTLLGAIALVDEDRDAIDAVEADLHSIITRDDIELHDRAKVVKLLAAISAMGLNEKSSLPEDLRRVGEATAAVMLSPGQPQGWMELSNISDSSYPAEMAIQRALRCVPPHGSLNATDLCQAYAQAGTADDGFRAIMVAPWRKEGWEELRHGVSSMG</sequence>
<evidence type="ECO:0000256" key="2">
    <source>
        <dbReference type="ARBA" id="ARBA00022803"/>
    </source>
</evidence>
<protein>
    <recommendedName>
        <fullName evidence="7">Superkiller protein 3</fullName>
    </recommendedName>
</protein>
<dbReference type="Pfam" id="PF18833">
    <property type="entry name" value="TPR_22"/>
    <property type="match status" value="1"/>
</dbReference>
<evidence type="ECO:0000256" key="3">
    <source>
        <dbReference type="PROSITE-ProRule" id="PRU00339"/>
    </source>
</evidence>
<comment type="caution">
    <text evidence="5">The sequence shown here is derived from an EMBL/GenBank/DDBJ whole genome shotgun (WGS) entry which is preliminary data.</text>
</comment>
<feature type="repeat" description="TPR" evidence="3">
    <location>
        <begin position="717"/>
        <end position="750"/>
    </location>
</feature>
<dbReference type="SMART" id="SM00028">
    <property type="entry name" value="TPR"/>
    <property type="match status" value="11"/>
</dbReference>
<evidence type="ECO:0000256" key="1">
    <source>
        <dbReference type="ARBA" id="ARBA00022737"/>
    </source>
</evidence>
<dbReference type="InterPro" id="IPR039226">
    <property type="entry name" value="Ski3/TTC37"/>
</dbReference>
<feature type="compositionally biased region" description="Basic and acidic residues" evidence="4">
    <location>
        <begin position="387"/>
        <end position="402"/>
    </location>
</feature>
<dbReference type="PROSITE" id="PS50005">
    <property type="entry name" value="TPR"/>
    <property type="match status" value="4"/>
</dbReference>
<feature type="region of interest" description="Disordered" evidence="4">
    <location>
        <begin position="381"/>
        <end position="408"/>
    </location>
</feature>
<keyword evidence="6" id="KW-1185">Reference proteome</keyword>
<keyword evidence="1" id="KW-0677">Repeat</keyword>
<feature type="repeat" description="TPR" evidence="3">
    <location>
        <begin position="521"/>
        <end position="554"/>
    </location>
</feature>
<evidence type="ECO:0000313" key="6">
    <source>
        <dbReference type="Proteomes" id="UP001148312"/>
    </source>
</evidence>
<dbReference type="GO" id="GO:0055087">
    <property type="term" value="C:Ski complex"/>
    <property type="evidence" value="ECO:0007669"/>
    <property type="project" value="InterPro"/>
</dbReference>
<dbReference type="Pfam" id="PF13181">
    <property type="entry name" value="TPR_8"/>
    <property type="match status" value="1"/>
</dbReference>
<evidence type="ECO:0008006" key="7">
    <source>
        <dbReference type="Google" id="ProtNLM"/>
    </source>
</evidence>
<proteinExistence type="predicted"/>
<dbReference type="RefSeq" id="XP_056787239.1">
    <property type="nucleotide sequence ID" value="XM_056937374.1"/>
</dbReference>
<feature type="compositionally biased region" description="Polar residues" evidence="4">
    <location>
        <begin position="38"/>
        <end position="51"/>
    </location>
</feature>
<dbReference type="GeneID" id="81627623"/>
<organism evidence="5 6">
    <name type="scientific">Penicillium diatomitis</name>
    <dbReference type="NCBI Taxonomy" id="2819901"/>
    <lineage>
        <taxon>Eukaryota</taxon>
        <taxon>Fungi</taxon>
        <taxon>Dikarya</taxon>
        <taxon>Ascomycota</taxon>
        <taxon>Pezizomycotina</taxon>
        <taxon>Eurotiomycetes</taxon>
        <taxon>Eurotiomycetidae</taxon>
        <taxon>Eurotiales</taxon>
        <taxon>Aspergillaceae</taxon>
        <taxon>Penicillium</taxon>
    </lineage>
</organism>
<gene>
    <name evidence="5" type="ORF">N7539_007773</name>
</gene>
<dbReference type="Proteomes" id="UP001148312">
    <property type="component" value="Unassembled WGS sequence"/>
</dbReference>
<reference evidence="5" key="1">
    <citation type="submission" date="2022-12" db="EMBL/GenBank/DDBJ databases">
        <authorList>
            <person name="Petersen C."/>
        </authorList>
    </citation>
    <scope>NUCLEOTIDE SEQUENCE</scope>
    <source>
        <strain evidence="5">IBT 30728</strain>
    </source>
</reference>
<dbReference type="PANTHER" id="PTHR15704">
    <property type="entry name" value="SUPERKILLER 3 PROTEIN-RELATED"/>
    <property type="match status" value="1"/>
</dbReference>
<dbReference type="EMBL" id="JAPWDQ010000011">
    <property type="protein sequence ID" value="KAJ5475486.1"/>
    <property type="molecule type" value="Genomic_DNA"/>
</dbReference>
<feature type="repeat" description="TPR" evidence="3">
    <location>
        <begin position="1049"/>
        <end position="1082"/>
    </location>
</feature>
<dbReference type="SUPFAM" id="SSF48452">
    <property type="entry name" value="TPR-like"/>
    <property type="match status" value="3"/>
</dbReference>
<feature type="repeat" description="TPR" evidence="3">
    <location>
        <begin position="793"/>
        <end position="826"/>
    </location>
</feature>
<keyword evidence="2 3" id="KW-0802">TPR repeat</keyword>
<accession>A0A9W9WUC6</accession>
<feature type="region of interest" description="Disordered" evidence="4">
    <location>
        <begin position="27"/>
        <end position="57"/>
    </location>
</feature>
<dbReference type="InterPro" id="IPR019734">
    <property type="entry name" value="TPR_rpt"/>
</dbReference>
<dbReference type="PANTHER" id="PTHR15704:SF7">
    <property type="entry name" value="SUPERKILLER COMPLEX PROTEIN 3"/>
    <property type="match status" value="1"/>
</dbReference>
<dbReference type="InterPro" id="IPR040962">
    <property type="entry name" value="TPR_22"/>
</dbReference>
<evidence type="ECO:0000256" key="4">
    <source>
        <dbReference type="SAM" id="MobiDB-lite"/>
    </source>
</evidence>
<dbReference type="Pfam" id="PF13432">
    <property type="entry name" value="TPR_16"/>
    <property type="match status" value="3"/>
</dbReference>
<dbReference type="InterPro" id="IPR011990">
    <property type="entry name" value="TPR-like_helical_dom_sf"/>
</dbReference>